<name>A0A0F9K3M3_9ZZZZ</name>
<dbReference type="EMBL" id="LAZR01008790">
    <property type="protein sequence ID" value="KKM76563.1"/>
    <property type="molecule type" value="Genomic_DNA"/>
</dbReference>
<feature type="transmembrane region" description="Helical" evidence="1">
    <location>
        <begin position="141"/>
        <end position="160"/>
    </location>
</feature>
<proteinExistence type="predicted"/>
<keyword evidence="1" id="KW-1133">Transmembrane helix</keyword>
<feature type="transmembrane region" description="Helical" evidence="1">
    <location>
        <begin position="6"/>
        <end position="22"/>
    </location>
</feature>
<evidence type="ECO:0000313" key="2">
    <source>
        <dbReference type="EMBL" id="KKM76563.1"/>
    </source>
</evidence>
<comment type="caution">
    <text evidence="2">The sequence shown here is derived from an EMBL/GenBank/DDBJ whole genome shotgun (WGS) entry which is preliminary data.</text>
</comment>
<evidence type="ECO:0000256" key="1">
    <source>
        <dbReference type="SAM" id="Phobius"/>
    </source>
</evidence>
<reference evidence="2" key="1">
    <citation type="journal article" date="2015" name="Nature">
        <title>Complex archaea that bridge the gap between prokaryotes and eukaryotes.</title>
        <authorList>
            <person name="Spang A."/>
            <person name="Saw J.H."/>
            <person name="Jorgensen S.L."/>
            <person name="Zaremba-Niedzwiedzka K."/>
            <person name="Martijn J."/>
            <person name="Lind A.E."/>
            <person name="van Eijk R."/>
            <person name="Schleper C."/>
            <person name="Guy L."/>
            <person name="Ettema T.J."/>
        </authorList>
    </citation>
    <scope>NUCLEOTIDE SEQUENCE</scope>
</reference>
<organism evidence="2">
    <name type="scientific">marine sediment metagenome</name>
    <dbReference type="NCBI Taxonomy" id="412755"/>
    <lineage>
        <taxon>unclassified sequences</taxon>
        <taxon>metagenomes</taxon>
        <taxon>ecological metagenomes</taxon>
    </lineage>
</organism>
<keyword evidence="1" id="KW-0812">Transmembrane</keyword>
<accession>A0A0F9K3M3</accession>
<keyword evidence="1" id="KW-0472">Membrane</keyword>
<dbReference type="AlphaFoldDB" id="A0A0F9K3M3"/>
<gene>
    <name evidence="2" type="ORF">LCGC14_1378920</name>
</gene>
<sequence>MDVGNVAVFITFLIPLVVIIWNKMRIRGKILGCFARKDKSVDFKLCLLKSSFVIYGDRAYDVYPDFVRVARFPAGWPTIFQELVPCGLWDEEDAVQKDWVTLKPPVEGSLSLRAALDENWIKKLVAEAAAEGGTRINWRKIFPIILLVVGALGLVTILVVRGVGG</sequence>
<protein>
    <submittedName>
        <fullName evidence="2">Uncharacterized protein</fullName>
    </submittedName>
</protein>